<evidence type="ECO:0000313" key="2">
    <source>
        <dbReference type="Proteomes" id="UP000032361"/>
    </source>
</evidence>
<sequence>MNFSNKKVVRTYASPHSKNAWGYIETIGWRKLGQLSTDGVTNMFIMLNAAKGSGKTVSGTIDASNQITLLYF</sequence>
<keyword evidence="2" id="KW-1185">Reference proteome</keyword>
<reference evidence="1 2" key="1">
    <citation type="journal article" date="2015" name="Antonie Van Leeuwenhoek">
        <title>Tamlana nanhaiensis sp. nov., isolated from surface seawater collected from the South China Sea.</title>
        <authorList>
            <person name="Liu X."/>
            <person name="Lai Q."/>
            <person name="Du Y."/>
            <person name="Li G."/>
            <person name="Sun F."/>
            <person name="Shao Z."/>
        </authorList>
    </citation>
    <scope>NUCLEOTIDE SEQUENCE [LARGE SCALE GENOMIC DNA]</scope>
    <source>
        <strain evidence="1 2">FHC16</strain>
    </source>
</reference>
<dbReference type="AlphaFoldDB" id="A0A0D7W357"/>
<comment type="caution">
    <text evidence="1">The sequence shown here is derived from an EMBL/GenBank/DDBJ whole genome shotgun (WGS) entry which is preliminary data.</text>
</comment>
<evidence type="ECO:0000313" key="1">
    <source>
        <dbReference type="EMBL" id="KJD33531.1"/>
    </source>
</evidence>
<dbReference type="STRING" id="1382798.PK35_06715"/>
<dbReference type="Proteomes" id="UP000032361">
    <property type="component" value="Unassembled WGS sequence"/>
</dbReference>
<organism evidence="1 2">
    <name type="scientific">Neotamlana nanhaiensis</name>
    <dbReference type="NCBI Taxonomy" id="1382798"/>
    <lineage>
        <taxon>Bacteria</taxon>
        <taxon>Pseudomonadati</taxon>
        <taxon>Bacteroidota</taxon>
        <taxon>Flavobacteriia</taxon>
        <taxon>Flavobacteriales</taxon>
        <taxon>Flavobacteriaceae</taxon>
        <taxon>Neotamlana</taxon>
    </lineage>
</organism>
<dbReference type="PATRIC" id="fig|1382798.3.peg.2660"/>
<dbReference type="EMBL" id="JTDV01000003">
    <property type="protein sequence ID" value="KJD33531.1"/>
    <property type="molecule type" value="Genomic_DNA"/>
</dbReference>
<protein>
    <submittedName>
        <fullName evidence="1">Peptidase M6</fullName>
    </submittedName>
</protein>
<name>A0A0D7W357_9FLAO</name>
<gene>
    <name evidence="1" type="ORF">PK35_06715</name>
</gene>
<dbReference type="RefSeq" id="WP_044625922.1">
    <property type="nucleotide sequence ID" value="NZ_JTDV01000003.1"/>
</dbReference>
<accession>A0A0D7W357</accession>
<dbReference type="OrthoDB" id="3648721at2"/>
<proteinExistence type="predicted"/>